<sequence>MSHLIIFWRHLHDDVLDVEGYKELFCNKSLEELTQSAKELCTVDRLEHNPQEYRTIISETPAGCIKFYTRERSAGLPFQVLYKGTANDYLDFLISLNVMLCLLTTSREKYSFIISLYSNLKYVNEKAAARFAADIGNEIYFSMK</sequence>
<dbReference type="AlphaFoldDB" id="A0A177KY46"/>
<evidence type="ECO:0000313" key="1">
    <source>
        <dbReference type="EMBL" id="OAH57934.1"/>
    </source>
</evidence>
<evidence type="ECO:0000313" key="2">
    <source>
        <dbReference type="Proteomes" id="UP000077271"/>
    </source>
</evidence>
<name>A0A177KY46_9BACI</name>
<gene>
    <name evidence="1" type="ORF">AWH48_02705</name>
</gene>
<reference evidence="1 2" key="1">
    <citation type="submission" date="2016-01" db="EMBL/GenBank/DDBJ databases">
        <title>Investigation of taxonomic status of Bacillus aminovorans.</title>
        <authorList>
            <person name="Verma A."/>
            <person name="Pal Y."/>
            <person name="Krishnamurthi S."/>
        </authorList>
    </citation>
    <scope>NUCLEOTIDE SEQUENCE [LARGE SCALE GENOMIC DNA]</scope>
    <source>
        <strain evidence="1 2">DSM 4337</strain>
    </source>
</reference>
<comment type="caution">
    <text evidence="1">The sequence shown here is derived from an EMBL/GenBank/DDBJ whole genome shotgun (WGS) entry which is preliminary data.</text>
</comment>
<proteinExistence type="predicted"/>
<dbReference type="EMBL" id="LQWZ01000012">
    <property type="protein sequence ID" value="OAH57934.1"/>
    <property type="molecule type" value="Genomic_DNA"/>
</dbReference>
<organism evidence="1 2">
    <name type="scientific">Domibacillus aminovorans</name>
    <dbReference type="NCBI Taxonomy" id="29332"/>
    <lineage>
        <taxon>Bacteria</taxon>
        <taxon>Bacillati</taxon>
        <taxon>Bacillota</taxon>
        <taxon>Bacilli</taxon>
        <taxon>Bacillales</taxon>
        <taxon>Bacillaceae</taxon>
        <taxon>Domibacillus</taxon>
    </lineage>
</organism>
<accession>A0A177KY46</accession>
<dbReference type="InterPro" id="IPR059077">
    <property type="entry name" value="YopJ"/>
</dbReference>
<dbReference type="RefSeq" id="WP_018392763.1">
    <property type="nucleotide sequence ID" value="NZ_LQWZ01000012.1"/>
</dbReference>
<dbReference type="OrthoDB" id="2935668at2"/>
<dbReference type="Proteomes" id="UP000077271">
    <property type="component" value="Unassembled WGS sequence"/>
</dbReference>
<protein>
    <submittedName>
        <fullName evidence="1">Uncharacterized protein</fullName>
    </submittedName>
</protein>
<dbReference type="Pfam" id="PF26333">
    <property type="entry name" value="YopJ_bacilli"/>
    <property type="match status" value="1"/>
</dbReference>